<dbReference type="GO" id="GO:0003726">
    <property type="term" value="F:double-stranded RNA adenosine deaminase activity"/>
    <property type="evidence" value="ECO:0007669"/>
    <property type="project" value="TreeGrafter"/>
</dbReference>
<feature type="domain" description="DRBM" evidence="3">
    <location>
        <begin position="120"/>
        <end position="156"/>
    </location>
</feature>
<dbReference type="PROSITE" id="PS50137">
    <property type="entry name" value="DS_RBD"/>
    <property type="match status" value="1"/>
</dbReference>
<accession>A0A6P5KKY5</accession>
<proteinExistence type="predicted"/>
<dbReference type="RefSeq" id="XP_020845122.1">
    <property type="nucleotide sequence ID" value="XM_020989463.1"/>
</dbReference>
<dbReference type="GO" id="GO:0007286">
    <property type="term" value="P:spermatid development"/>
    <property type="evidence" value="ECO:0007669"/>
    <property type="project" value="Ensembl"/>
</dbReference>
<evidence type="ECO:0000259" key="4">
    <source>
        <dbReference type="PROSITE" id="PS50141"/>
    </source>
</evidence>
<evidence type="ECO:0000313" key="6">
    <source>
        <dbReference type="RefSeq" id="XP_020845121.1"/>
    </source>
</evidence>
<dbReference type="GeneID" id="110210475"/>
<dbReference type="PANTHER" id="PTHR10910">
    <property type="entry name" value="EUKARYOTE SPECIFIC DSRNA BINDING PROTEIN"/>
    <property type="match status" value="1"/>
</dbReference>
<evidence type="ECO:0000313" key="7">
    <source>
        <dbReference type="RefSeq" id="XP_020845122.1"/>
    </source>
</evidence>
<evidence type="ECO:0000313" key="5">
    <source>
        <dbReference type="Proteomes" id="UP000515140"/>
    </source>
</evidence>
<dbReference type="InterPro" id="IPR002466">
    <property type="entry name" value="A_deamin"/>
</dbReference>
<feature type="domain" description="A to I editase" evidence="4">
    <location>
        <begin position="236"/>
        <end position="547"/>
    </location>
</feature>
<gene>
    <name evidence="6 7" type="primary">ADAD2</name>
</gene>
<evidence type="ECO:0000259" key="3">
    <source>
        <dbReference type="PROSITE" id="PS50137"/>
    </source>
</evidence>
<dbReference type="Gene3D" id="3.30.160.20">
    <property type="match status" value="1"/>
</dbReference>
<dbReference type="RefSeq" id="XP_020845121.1">
    <property type="nucleotide sequence ID" value="XM_020989462.1"/>
</dbReference>
<dbReference type="GO" id="GO:0006396">
    <property type="term" value="P:RNA processing"/>
    <property type="evidence" value="ECO:0007669"/>
    <property type="project" value="InterPro"/>
</dbReference>
<dbReference type="GO" id="GO:0008251">
    <property type="term" value="F:tRNA-specific adenosine deaminase activity"/>
    <property type="evidence" value="ECO:0007669"/>
    <property type="project" value="TreeGrafter"/>
</dbReference>
<keyword evidence="1" id="KW-0694">RNA-binding</keyword>
<dbReference type="GO" id="GO:0005737">
    <property type="term" value="C:cytoplasm"/>
    <property type="evidence" value="ECO:0007669"/>
    <property type="project" value="Ensembl"/>
</dbReference>
<reference evidence="6 7" key="1">
    <citation type="submission" date="2025-04" db="UniProtKB">
        <authorList>
            <consortium name="RefSeq"/>
        </authorList>
    </citation>
    <scope>IDENTIFICATION</scope>
    <source>
        <tissue evidence="6 7">Spleen</tissue>
    </source>
</reference>
<dbReference type="SUPFAM" id="SSF54768">
    <property type="entry name" value="dsRNA-binding domain-like"/>
    <property type="match status" value="1"/>
</dbReference>
<dbReference type="AlphaFoldDB" id="A0A6P5KKY5"/>
<dbReference type="Proteomes" id="UP000515140">
    <property type="component" value="Unplaced"/>
</dbReference>
<dbReference type="CTD" id="161931"/>
<dbReference type="GO" id="GO:0006382">
    <property type="term" value="P:adenosine to inosine editing"/>
    <property type="evidence" value="ECO:0007669"/>
    <property type="project" value="TreeGrafter"/>
</dbReference>
<sequence length="554" mass="59709">MDEATRRKPRLAASLQMSPGPSLGPIPWRPLEGSAQASSEPQPSQAEEPLRGEEKKKKLEAEAAGDGLLPDPPAVLRELILGHRDPPPGQALSLLTRYAEGMGLTLCFVDHEAQVPFRHFSVRAVLGEVSCPEGTGSSKKEAKGQAAIAALTWVRAQLENPALFRDPDSFPLYSLTAENIVTHEQRCAAVVSSGFDRLIGENSPYQGCKRSIAAVILEREVPDDRGSCRETYELVALGTGSGGYRGWIEFMGRRLHDTNSLVIARRALVRFLFRQLLLVASGGPEGAERSVLTPRPGPGPPFALKPKIFLHLYLSETPAGAAHDIYLPSVEGSLHSPSLRLQAHAGGELRPVCYLAPAFRAARVCSLSASDKVARWVVLGLGGGLLAHFLPPLYATSLIVADSCHDPSTLSRVIHDRPCLEGRPGLPPPYARNPLHLFVGPPVAPQDSPPSSCQGLSLNWSLGDTSLEAVDTNTGRVWSEGSLGPPSRLCKAAFLRAFRQAAQALGRFDLLALDTYEVAKAGTYCAARQEWTAYLEQQDLGSWPSKPLVGGFHH</sequence>
<dbReference type="Pfam" id="PF02137">
    <property type="entry name" value="A_deamin"/>
    <property type="match status" value="1"/>
</dbReference>
<feature type="compositionally biased region" description="Basic and acidic residues" evidence="2">
    <location>
        <begin position="48"/>
        <end position="61"/>
    </location>
</feature>
<dbReference type="GO" id="GO:0005730">
    <property type="term" value="C:nucleolus"/>
    <property type="evidence" value="ECO:0007669"/>
    <property type="project" value="TreeGrafter"/>
</dbReference>
<protein>
    <submittedName>
        <fullName evidence="6 7">Adenosine deaminase domain-containing protein 2</fullName>
    </submittedName>
</protein>
<dbReference type="GO" id="GO:0003725">
    <property type="term" value="F:double-stranded RNA binding"/>
    <property type="evidence" value="ECO:0007669"/>
    <property type="project" value="TreeGrafter"/>
</dbReference>
<dbReference type="PROSITE" id="PS50141">
    <property type="entry name" value="A_DEAMIN_EDITASE"/>
    <property type="match status" value="1"/>
</dbReference>
<feature type="region of interest" description="Disordered" evidence="2">
    <location>
        <begin position="1"/>
        <end position="70"/>
    </location>
</feature>
<feature type="compositionally biased region" description="Low complexity" evidence="2">
    <location>
        <begin position="34"/>
        <end position="47"/>
    </location>
</feature>
<keyword evidence="5" id="KW-1185">Reference proteome</keyword>
<dbReference type="Pfam" id="PF00035">
    <property type="entry name" value="dsrm"/>
    <property type="match status" value="1"/>
</dbReference>
<name>A0A6P5KKY5_PHACI</name>
<dbReference type="InterPro" id="IPR014720">
    <property type="entry name" value="dsRBD_dom"/>
</dbReference>
<dbReference type="KEGG" id="pcw:110210475"/>
<dbReference type="PANTHER" id="PTHR10910:SF106">
    <property type="entry name" value="ADENOSINE DEAMINASE DOMAIN-CONTAINING PROTEIN 2"/>
    <property type="match status" value="1"/>
</dbReference>
<evidence type="ECO:0000256" key="1">
    <source>
        <dbReference type="PROSITE-ProRule" id="PRU00266"/>
    </source>
</evidence>
<dbReference type="SMART" id="SM00552">
    <property type="entry name" value="ADEAMc"/>
    <property type="match status" value="1"/>
</dbReference>
<organism evidence="5 6">
    <name type="scientific">Phascolarctos cinereus</name>
    <name type="common">Koala</name>
    <dbReference type="NCBI Taxonomy" id="38626"/>
    <lineage>
        <taxon>Eukaryota</taxon>
        <taxon>Metazoa</taxon>
        <taxon>Chordata</taxon>
        <taxon>Craniata</taxon>
        <taxon>Vertebrata</taxon>
        <taxon>Euteleostomi</taxon>
        <taxon>Mammalia</taxon>
        <taxon>Metatheria</taxon>
        <taxon>Diprotodontia</taxon>
        <taxon>Phascolarctidae</taxon>
        <taxon>Phascolarctos</taxon>
    </lineage>
</organism>
<evidence type="ECO:0000256" key="2">
    <source>
        <dbReference type="SAM" id="MobiDB-lite"/>
    </source>
</evidence>
<dbReference type="GeneTree" id="ENSGT00940000161900"/>